<dbReference type="InterPro" id="IPR004013">
    <property type="entry name" value="PHP_dom"/>
</dbReference>
<dbReference type="InterPro" id="IPR003141">
    <property type="entry name" value="Pol/His_phosphatase_N"/>
</dbReference>
<dbReference type="AlphaFoldDB" id="X1QC44"/>
<name>X1QC44_9ZZZZ</name>
<proteinExistence type="predicted"/>
<dbReference type="Pfam" id="PF02811">
    <property type="entry name" value="PHP"/>
    <property type="match status" value="1"/>
</dbReference>
<gene>
    <name evidence="2" type="ORF">S06H3_60957</name>
</gene>
<dbReference type="GO" id="GO:0004534">
    <property type="term" value="F:5'-3' RNA exonuclease activity"/>
    <property type="evidence" value="ECO:0007669"/>
    <property type="project" value="TreeGrafter"/>
</dbReference>
<dbReference type="InterPro" id="IPR052018">
    <property type="entry name" value="PHP_domain"/>
</dbReference>
<dbReference type="GO" id="GO:0035312">
    <property type="term" value="F:5'-3' DNA exonuclease activity"/>
    <property type="evidence" value="ECO:0007669"/>
    <property type="project" value="TreeGrafter"/>
</dbReference>
<dbReference type="Gene3D" id="3.20.20.140">
    <property type="entry name" value="Metal-dependent hydrolases"/>
    <property type="match status" value="1"/>
</dbReference>
<comment type="caution">
    <text evidence="2">The sequence shown here is derived from an EMBL/GenBank/DDBJ whole genome shotgun (WGS) entry which is preliminary data.</text>
</comment>
<feature type="non-terminal residue" evidence="2">
    <location>
        <position position="54"/>
    </location>
</feature>
<protein>
    <recommendedName>
        <fullName evidence="1">Polymerase/histidinol phosphatase N-terminal domain-containing protein</fullName>
    </recommendedName>
</protein>
<feature type="domain" description="Polymerase/histidinol phosphatase N-terminal" evidence="1">
    <location>
        <begin position="4"/>
        <end position="54"/>
    </location>
</feature>
<sequence length="54" mass="5572">MGRVDLHVHSTASDGRLTPAEVIREAAERGLSYIALADHDSVDGIAAAKAAAKS</sequence>
<dbReference type="PANTHER" id="PTHR42924:SF3">
    <property type="entry name" value="POLYMERASE_HISTIDINOL PHOSPHATASE N-TERMINAL DOMAIN-CONTAINING PROTEIN"/>
    <property type="match status" value="1"/>
</dbReference>
<dbReference type="InterPro" id="IPR016195">
    <property type="entry name" value="Pol/histidinol_Pase-like"/>
</dbReference>
<reference evidence="2" key="1">
    <citation type="journal article" date="2014" name="Front. Microbiol.">
        <title>High frequency of phylogenetically diverse reductive dehalogenase-homologous genes in deep subseafloor sedimentary metagenomes.</title>
        <authorList>
            <person name="Kawai M."/>
            <person name="Futagami T."/>
            <person name="Toyoda A."/>
            <person name="Takaki Y."/>
            <person name="Nishi S."/>
            <person name="Hori S."/>
            <person name="Arai W."/>
            <person name="Tsubouchi T."/>
            <person name="Morono Y."/>
            <person name="Uchiyama I."/>
            <person name="Ito T."/>
            <person name="Fujiyama A."/>
            <person name="Inagaki F."/>
            <person name="Takami H."/>
        </authorList>
    </citation>
    <scope>NUCLEOTIDE SEQUENCE</scope>
    <source>
        <strain evidence="2">Expedition CK06-06</strain>
    </source>
</reference>
<dbReference type="SUPFAM" id="SSF89550">
    <property type="entry name" value="PHP domain-like"/>
    <property type="match status" value="1"/>
</dbReference>
<organism evidence="2">
    <name type="scientific">marine sediment metagenome</name>
    <dbReference type="NCBI Taxonomy" id="412755"/>
    <lineage>
        <taxon>unclassified sequences</taxon>
        <taxon>metagenomes</taxon>
        <taxon>ecological metagenomes</taxon>
    </lineage>
</organism>
<evidence type="ECO:0000259" key="1">
    <source>
        <dbReference type="SMART" id="SM00481"/>
    </source>
</evidence>
<dbReference type="SMART" id="SM00481">
    <property type="entry name" value="POLIIIAc"/>
    <property type="match status" value="1"/>
</dbReference>
<accession>X1QC44</accession>
<evidence type="ECO:0000313" key="2">
    <source>
        <dbReference type="EMBL" id="GAI48575.1"/>
    </source>
</evidence>
<dbReference type="EMBL" id="BARV01039863">
    <property type="protein sequence ID" value="GAI48575.1"/>
    <property type="molecule type" value="Genomic_DNA"/>
</dbReference>
<dbReference type="PANTHER" id="PTHR42924">
    <property type="entry name" value="EXONUCLEASE"/>
    <property type="match status" value="1"/>
</dbReference>